<dbReference type="AlphaFoldDB" id="A0A5C6FLL4"/>
<sequence length="66" mass="7082">MLGVSREVSTAQEMIANRVQLAGIAQELPNASGDLVGLNVDNLACRLDWLQTSQVVGIERFANQAV</sequence>
<proteinExistence type="predicted"/>
<comment type="caution">
    <text evidence="1">The sequence shown here is derived from an EMBL/GenBank/DDBJ whole genome shotgun (WGS) entry which is preliminary data.</text>
</comment>
<evidence type="ECO:0000313" key="2">
    <source>
        <dbReference type="Proteomes" id="UP000316476"/>
    </source>
</evidence>
<evidence type="ECO:0000313" key="1">
    <source>
        <dbReference type="EMBL" id="TWU62339.1"/>
    </source>
</evidence>
<organism evidence="1 2">
    <name type="scientific">Crateriforma conspicua</name>
    <dbReference type="NCBI Taxonomy" id="2527996"/>
    <lineage>
        <taxon>Bacteria</taxon>
        <taxon>Pseudomonadati</taxon>
        <taxon>Planctomycetota</taxon>
        <taxon>Planctomycetia</taxon>
        <taxon>Planctomycetales</taxon>
        <taxon>Planctomycetaceae</taxon>
        <taxon>Crateriforma</taxon>
    </lineage>
</organism>
<name>A0A5C6FLL4_9PLAN</name>
<reference evidence="1 2" key="1">
    <citation type="submission" date="2019-02" db="EMBL/GenBank/DDBJ databases">
        <title>Deep-cultivation of Planctomycetes and their phenomic and genomic characterization uncovers novel biology.</title>
        <authorList>
            <person name="Wiegand S."/>
            <person name="Jogler M."/>
            <person name="Boedeker C."/>
            <person name="Pinto D."/>
            <person name="Vollmers J."/>
            <person name="Rivas-Marin E."/>
            <person name="Kohn T."/>
            <person name="Peeters S.H."/>
            <person name="Heuer A."/>
            <person name="Rast P."/>
            <person name="Oberbeckmann S."/>
            <person name="Bunk B."/>
            <person name="Jeske O."/>
            <person name="Meyerdierks A."/>
            <person name="Storesund J.E."/>
            <person name="Kallscheuer N."/>
            <person name="Luecker S."/>
            <person name="Lage O.M."/>
            <person name="Pohl T."/>
            <person name="Merkel B.J."/>
            <person name="Hornburger P."/>
            <person name="Mueller R.-W."/>
            <person name="Bruemmer F."/>
            <person name="Labrenz M."/>
            <person name="Spormann A.M."/>
            <person name="Op Den Camp H."/>
            <person name="Overmann J."/>
            <person name="Amann R."/>
            <person name="Jetten M.S.M."/>
            <person name="Mascher T."/>
            <person name="Medema M.H."/>
            <person name="Devos D.P."/>
            <person name="Kaster A.-K."/>
            <person name="Ovreas L."/>
            <person name="Rohde M."/>
            <person name="Galperin M.Y."/>
            <person name="Jogler C."/>
        </authorList>
    </citation>
    <scope>NUCLEOTIDE SEQUENCE [LARGE SCALE GENOMIC DNA]</scope>
    <source>
        <strain evidence="1 2">V7</strain>
    </source>
</reference>
<gene>
    <name evidence="1" type="ORF">V7x_40680</name>
</gene>
<dbReference type="Proteomes" id="UP000316476">
    <property type="component" value="Unassembled WGS sequence"/>
</dbReference>
<dbReference type="EMBL" id="SJPZ01000002">
    <property type="protein sequence ID" value="TWU62339.1"/>
    <property type="molecule type" value="Genomic_DNA"/>
</dbReference>
<accession>A0A5C6FLL4</accession>
<protein>
    <submittedName>
        <fullName evidence="1">Uncharacterized protein</fullName>
    </submittedName>
</protein>